<reference evidence="11 12" key="1">
    <citation type="submission" date="2019-06" db="EMBL/GenBank/DDBJ databases">
        <title>Persicimonas caeni gen. nov., sp. nov., a predatory bacterium isolated from solar saltern.</title>
        <authorList>
            <person name="Wang S."/>
        </authorList>
    </citation>
    <scope>NUCLEOTIDE SEQUENCE [LARGE SCALE GENOMIC DNA]</scope>
    <source>
        <strain evidence="11 12">YN101</strain>
    </source>
</reference>
<dbReference type="GO" id="GO:0030791">
    <property type="term" value="F:arsenite methyltransferase activity"/>
    <property type="evidence" value="ECO:0007669"/>
    <property type="project" value="UniProtKB-EC"/>
</dbReference>
<evidence type="ECO:0000256" key="7">
    <source>
        <dbReference type="ARBA" id="ARBA00047943"/>
    </source>
</evidence>
<evidence type="ECO:0000256" key="4">
    <source>
        <dbReference type="ARBA" id="ARBA00034521"/>
    </source>
</evidence>
<keyword evidence="1 11" id="KW-0808">Transferase</keyword>
<evidence type="ECO:0000256" key="2">
    <source>
        <dbReference type="ARBA" id="ARBA00022691"/>
    </source>
</evidence>
<dbReference type="InterPro" id="IPR025714">
    <property type="entry name" value="Methyltranfer_dom"/>
</dbReference>
<dbReference type="InterPro" id="IPR026669">
    <property type="entry name" value="Arsenite_MeTrfase-like"/>
</dbReference>
<keyword evidence="2" id="KW-0949">S-adenosyl-L-methionine</keyword>
<keyword evidence="12" id="KW-1185">Reference proteome</keyword>
<evidence type="ECO:0000259" key="10">
    <source>
        <dbReference type="Pfam" id="PF13847"/>
    </source>
</evidence>
<keyword evidence="11" id="KW-0489">Methyltransferase</keyword>
<evidence type="ECO:0000256" key="6">
    <source>
        <dbReference type="ARBA" id="ARBA00047941"/>
    </source>
</evidence>
<dbReference type="Gene3D" id="3.40.50.150">
    <property type="entry name" value="Vaccinia Virus protein VP39"/>
    <property type="match status" value="1"/>
</dbReference>
<dbReference type="InterPro" id="IPR029063">
    <property type="entry name" value="SAM-dependent_MTases_sf"/>
</dbReference>
<dbReference type="PANTHER" id="PTHR43675">
    <property type="entry name" value="ARSENITE METHYLTRANSFERASE"/>
    <property type="match status" value="1"/>
</dbReference>
<dbReference type="NCBIfam" id="NF008823">
    <property type="entry name" value="PRK11873.1"/>
    <property type="match status" value="1"/>
</dbReference>
<sequence>MSKTEEIKKQIRKTYGDVAKSDPSSSGCCSGGQAERDIANIHAERLGYSKEEAESVPEGANLGLGCGNPTAIAALTPGEVVLDLGAGAGFDAFLAADKVGDEGLVIGVDMTAEMVEKARANADKIDAKNISFRLGEIEHLPVADATVDAIISNCVINLSPDKPQVFAEALRVLKPGGRLAISDVVATAEMPDEILEDLELYSCCVSGASTIDDLRAMLEEAGFVDVTIEPKDESREFIREWAPGAVVDEYIRSASIEAKKPGKQSCC</sequence>
<dbReference type="EC" id="2.1.1.137" evidence="4"/>
<dbReference type="SUPFAM" id="SSF53335">
    <property type="entry name" value="S-adenosyl-L-methionine-dependent methyltransferases"/>
    <property type="match status" value="1"/>
</dbReference>
<proteinExistence type="inferred from homology"/>
<evidence type="ECO:0000256" key="8">
    <source>
        <dbReference type="ARBA" id="ARBA00048428"/>
    </source>
</evidence>
<dbReference type="AlphaFoldDB" id="A0A4Y6PRH1"/>
<dbReference type="GO" id="GO:0032259">
    <property type="term" value="P:methylation"/>
    <property type="evidence" value="ECO:0007669"/>
    <property type="project" value="UniProtKB-KW"/>
</dbReference>
<gene>
    <name evidence="11" type="primary">arsM</name>
    <name evidence="11" type="ORF">FIV42_09280</name>
</gene>
<evidence type="ECO:0000256" key="1">
    <source>
        <dbReference type="ARBA" id="ARBA00022679"/>
    </source>
</evidence>
<dbReference type="Pfam" id="PF13847">
    <property type="entry name" value="Methyltransf_31"/>
    <property type="match status" value="1"/>
</dbReference>
<evidence type="ECO:0000256" key="5">
    <source>
        <dbReference type="ARBA" id="ARBA00034545"/>
    </source>
</evidence>
<dbReference type="Proteomes" id="UP000315995">
    <property type="component" value="Chromosome"/>
</dbReference>
<dbReference type="EMBL" id="CP041186">
    <property type="protein sequence ID" value="QDG50918.1"/>
    <property type="molecule type" value="Genomic_DNA"/>
</dbReference>
<name>A0A4Y6PRH1_PERCE</name>
<dbReference type="OrthoDB" id="9765084at2"/>
<dbReference type="RefSeq" id="WP_141197408.1">
    <property type="nucleotide sequence ID" value="NZ_CP041186.1"/>
</dbReference>
<evidence type="ECO:0000256" key="3">
    <source>
        <dbReference type="ARBA" id="ARBA00034487"/>
    </source>
</evidence>
<organism evidence="11 12">
    <name type="scientific">Persicimonas caeni</name>
    <dbReference type="NCBI Taxonomy" id="2292766"/>
    <lineage>
        <taxon>Bacteria</taxon>
        <taxon>Deltaproteobacteria</taxon>
        <taxon>Bradymonadales</taxon>
        <taxon>Bradymonadaceae</taxon>
        <taxon>Persicimonas</taxon>
    </lineage>
</organism>
<accession>A0A4Y6PRH1</accession>
<comment type="similarity">
    <text evidence="3">Belongs to the methyltransferase superfamily. Arsenite methyltransferase family.</text>
</comment>
<evidence type="ECO:0000313" key="12">
    <source>
        <dbReference type="Proteomes" id="UP000315995"/>
    </source>
</evidence>
<feature type="domain" description="Methyltransferase" evidence="10">
    <location>
        <begin position="76"/>
        <end position="222"/>
    </location>
</feature>
<dbReference type="CDD" id="cd02440">
    <property type="entry name" value="AdoMet_MTases"/>
    <property type="match status" value="1"/>
</dbReference>
<comment type="catalytic activity">
    <reaction evidence="7">
        <text>arsenic triglutathione + 2 [thioredoxin]-dithiol + 2 S-adenosyl-L-methionine + H2O = dimethylarsinous acid + 2 [thioredoxin]-disulfide + 3 glutathione + 2 S-adenosyl-L-homocysteine + 2 H(+)</text>
        <dbReference type="Rhea" id="RHEA:69464"/>
        <dbReference type="Rhea" id="RHEA-COMP:10698"/>
        <dbReference type="Rhea" id="RHEA-COMP:10700"/>
        <dbReference type="ChEBI" id="CHEBI:15377"/>
        <dbReference type="ChEBI" id="CHEBI:15378"/>
        <dbReference type="ChEBI" id="CHEBI:23808"/>
        <dbReference type="ChEBI" id="CHEBI:29950"/>
        <dbReference type="ChEBI" id="CHEBI:50058"/>
        <dbReference type="ChEBI" id="CHEBI:57856"/>
        <dbReference type="ChEBI" id="CHEBI:57925"/>
        <dbReference type="ChEBI" id="CHEBI:59789"/>
        <dbReference type="ChEBI" id="CHEBI:183640"/>
        <dbReference type="EC" id="2.1.1.137"/>
    </reaction>
</comment>
<protein>
    <recommendedName>
        <fullName evidence="5">Arsenite methyltransferase</fullName>
        <ecNumber evidence="4">2.1.1.137</ecNumber>
    </recommendedName>
</protein>
<dbReference type="PANTHER" id="PTHR43675:SF8">
    <property type="entry name" value="ARSENITE METHYLTRANSFERASE"/>
    <property type="match status" value="1"/>
</dbReference>
<evidence type="ECO:0000256" key="9">
    <source>
        <dbReference type="SAM" id="MobiDB-lite"/>
    </source>
</evidence>
<accession>A0A5B8Y906</accession>
<comment type="catalytic activity">
    <reaction evidence="8">
        <text>arsenic triglutathione + 3 [thioredoxin]-dithiol + 3 S-adenosyl-L-methionine = trimethylarsine + 3 [thioredoxin]-disulfide + 3 glutathione + 3 S-adenosyl-L-homocysteine + 3 H(+)</text>
        <dbReference type="Rhea" id="RHEA:69432"/>
        <dbReference type="Rhea" id="RHEA-COMP:10698"/>
        <dbReference type="Rhea" id="RHEA-COMP:10700"/>
        <dbReference type="ChEBI" id="CHEBI:15378"/>
        <dbReference type="ChEBI" id="CHEBI:27130"/>
        <dbReference type="ChEBI" id="CHEBI:29950"/>
        <dbReference type="ChEBI" id="CHEBI:50058"/>
        <dbReference type="ChEBI" id="CHEBI:57856"/>
        <dbReference type="ChEBI" id="CHEBI:57925"/>
        <dbReference type="ChEBI" id="CHEBI:59789"/>
        <dbReference type="ChEBI" id="CHEBI:183640"/>
        <dbReference type="EC" id="2.1.1.137"/>
    </reaction>
</comment>
<evidence type="ECO:0000313" key="11">
    <source>
        <dbReference type="EMBL" id="QDG50918.1"/>
    </source>
</evidence>
<comment type="catalytic activity">
    <reaction evidence="6">
        <text>arsenic triglutathione + [thioredoxin]-dithiol + S-adenosyl-L-methionine + 2 H2O = methylarsonous acid + [thioredoxin]-disulfide + 3 glutathione + S-adenosyl-L-homocysteine + H(+)</text>
        <dbReference type="Rhea" id="RHEA:69460"/>
        <dbReference type="Rhea" id="RHEA-COMP:10698"/>
        <dbReference type="Rhea" id="RHEA-COMP:10700"/>
        <dbReference type="ChEBI" id="CHEBI:15377"/>
        <dbReference type="ChEBI" id="CHEBI:15378"/>
        <dbReference type="ChEBI" id="CHEBI:17826"/>
        <dbReference type="ChEBI" id="CHEBI:29950"/>
        <dbReference type="ChEBI" id="CHEBI:50058"/>
        <dbReference type="ChEBI" id="CHEBI:57856"/>
        <dbReference type="ChEBI" id="CHEBI:57925"/>
        <dbReference type="ChEBI" id="CHEBI:59789"/>
        <dbReference type="ChEBI" id="CHEBI:183640"/>
        <dbReference type="EC" id="2.1.1.137"/>
    </reaction>
</comment>
<feature type="region of interest" description="Disordered" evidence="9">
    <location>
        <begin position="1"/>
        <end position="33"/>
    </location>
</feature>